<accession>A0A6C0E5R7</accession>
<dbReference type="EMBL" id="MN739733">
    <property type="protein sequence ID" value="QHT23619.1"/>
    <property type="molecule type" value="Genomic_DNA"/>
</dbReference>
<dbReference type="AlphaFoldDB" id="A0A6C0E5R7"/>
<reference evidence="1" key="1">
    <citation type="journal article" date="2020" name="Nature">
        <title>Giant virus diversity and host interactions through global metagenomics.</title>
        <authorList>
            <person name="Schulz F."/>
            <person name="Roux S."/>
            <person name="Paez-Espino D."/>
            <person name="Jungbluth S."/>
            <person name="Walsh D.A."/>
            <person name="Denef V.J."/>
            <person name="McMahon K.D."/>
            <person name="Konstantinidis K.T."/>
            <person name="Eloe-Fadrosh E.A."/>
            <person name="Kyrpides N.C."/>
            <person name="Woyke T."/>
        </authorList>
    </citation>
    <scope>NUCLEOTIDE SEQUENCE</scope>
    <source>
        <strain evidence="1">GVMAG-M-3300023179-116</strain>
    </source>
</reference>
<organism evidence="1">
    <name type="scientific">viral metagenome</name>
    <dbReference type="NCBI Taxonomy" id="1070528"/>
    <lineage>
        <taxon>unclassified sequences</taxon>
        <taxon>metagenomes</taxon>
        <taxon>organismal metagenomes</taxon>
    </lineage>
</organism>
<proteinExistence type="predicted"/>
<name>A0A6C0E5R7_9ZZZZ</name>
<evidence type="ECO:0000313" key="1">
    <source>
        <dbReference type="EMBL" id="QHT23619.1"/>
    </source>
</evidence>
<protein>
    <submittedName>
        <fullName evidence="1">Uncharacterized protein</fullName>
    </submittedName>
</protein>
<sequence length="162" mass="18425">MSWATCYSGSNNVHFDFPPIMADGRNYASWQPEAVINERIQRQENIRSNWQYRQYLTNNGMKIMNYNNISACYDLGMPCSVTTGQSTPSSNVPIMYKSLFDTGSHGYGYQNSDLKNPYLSRQQLEAKMISPYFTPDSLGQLGINHNLNNNLNITPTNINCTK</sequence>